<proteinExistence type="predicted"/>
<evidence type="ECO:0000313" key="2">
    <source>
        <dbReference type="EMBL" id="SDI86892.1"/>
    </source>
</evidence>
<dbReference type="EMBL" id="FNDJ01000007">
    <property type="protein sequence ID" value="SDI86892.1"/>
    <property type="molecule type" value="Genomic_DNA"/>
</dbReference>
<feature type="transmembrane region" description="Helical" evidence="1">
    <location>
        <begin position="36"/>
        <end position="56"/>
    </location>
</feature>
<dbReference type="Proteomes" id="UP000199202">
    <property type="component" value="Unassembled WGS sequence"/>
</dbReference>
<feature type="transmembrane region" description="Helical" evidence="1">
    <location>
        <begin position="63"/>
        <end position="82"/>
    </location>
</feature>
<dbReference type="AlphaFoldDB" id="A0A1G8P386"/>
<evidence type="ECO:0000256" key="1">
    <source>
        <dbReference type="SAM" id="Phobius"/>
    </source>
</evidence>
<accession>A0A1G8P386</accession>
<reference evidence="2 3" key="1">
    <citation type="submission" date="2016-10" db="EMBL/GenBank/DDBJ databases">
        <authorList>
            <person name="de Groot N.N."/>
        </authorList>
    </citation>
    <scope>NUCLEOTIDE SEQUENCE [LARGE SCALE GENOMIC DNA]</scope>
    <source>
        <strain evidence="2 3">CGMCC 4.6533</strain>
    </source>
</reference>
<sequence>MVGIILPIALLGWVALMVRLFPDSPQCGEYTGCFGYLVQAWEVGRWVAVGLAWPLLHVLRIRPAWRVAILAALFLMAIWRLAEALLFTALDSSLALIVLSGVIAYPLATWLAMPRVPRALLLVSAAAALALFAFALVIAG</sequence>
<keyword evidence="1" id="KW-0812">Transmembrane</keyword>
<protein>
    <submittedName>
        <fullName evidence="2">Uncharacterized protein</fullName>
    </submittedName>
</protein>
<name>A0A1G8P386_9ACTN</name>
<keyword evidence="1" id="KW-1133">Transmembrane helix</keyword>
<feature type="transmembrane region" description="Helical" evidence="1">
    <location>
        <begin position="119"/>
        <end position="139"/>
    </location>
</feature>
<gene>
    <name evidence="2" type="ORF">SAMN05421869_107312</name>
</gene>
<feature type="transmembrane region" description="Helical" evidence="1">
    <location>
        <begin position="94"/>
        <end position="112"/>
    </location>
</feature>
<evidence type="ECO:0000313" key="3">
    <source>
        <dbReference type="Proteomes" id="UP000199202"/>
    </source>
</evidence>
<keyword evidence="1" id="KW-0472">Membrane</keyword>
<organism evidence="2 3">
    <name type="scientific">Nonomuraea jiangxiensis</name>
    <dbReference type="NCBI Taxonomy" id="633440"/>
    <lineage>
        <taxon>Bacteria</taxon>
        <taxon>Bacillati</taxon>
        <taxon>Actinomycetota</taxon>
        <taxon>Actinomycetes</taxon>
        <taxon>Streptosporangiales</taxon>
        <taxon>Streptosporangiaceae</taxon>
        <taxon>Nonomuraea</taxon>
    </lineage>
</organism>
<keyword evidence="3" id="KW-1185">Reference proteome</keyword>
<dbReference type="STRING" id="633440.SAMN05421869_107312"/>